<dbReference type="GO" id="GO:0016020">
    <property type="term" value="C:membrane"/>
    <property type="evidence" value="ECO:0007669"/>
    <property type="project" value="UniProtKB-SubCell"/>
</dbReference>
<feature type="region of interest" description="Disordered" evidence="5">
    <location>
        <begin position="1"/>
        <end position="21"/>
    </location>
</feature>
<keyword evidence="4 6" id="KW-0472">Membrane</keyword>
<dbReference type="Proteomes" id="UP001153269">
    <property type="component" value="Unassembled WGS sequence"/>
</dbReference>
<evidence type="ECO:0000259" key="7">
    <source>
        <dbReference type="PROSITE" id="PS50262"/>
    </source>
</evidence>
<keyword evidence="2 6" id="KW-0812">Transmembrane</keyword>
<evidence type="ECO:0000256" key="1">
    <source>
        <dbReference type="ARBA" id="ARBA00004370"/>
    </source>
</evidence>
<feature type="domain" description="G-protein coupled receptors family 1 profile" evidence="7">
    <location>
        <begin position="142"/>
        <end position="400"/>
    </location>
</feature>
<organism evidence="8 9">
    <name type="scientific">Pleuronectes platessa</name>
    <name type="common">European plaice</name>
    <dbReference type="NCBI Taxonomy" id="8262"/>
    <lineage>
        <taxon>Eukaryota</taxon>
        <taxon>Metazoa</taxon>
        <taxon>Chordata</taxon>
        <taxon>Craniata</taxon>
        <taxon>Vertebrata</taxon>
        <taxon>Euteleostomi</taxon>
        <taxon>Actinopterygii</taxon>
        <taxon>Neopterygii</taxon>
        <taxon>Teleostei</taxon>
        <taxon>Neoteleostei</taxon>
        <taxon>Acanthomorphata</taxon>
        <taxon>Carangaria</taxon>
        <taxon>Pleuronectiformes</taxon>
        <taxon>Pleuronectoidei</taxon>
        <taxon>Pleuronectidae</taxon>
        <taxon>Pleuronectes</taxon>
    </lineage>
</organism>
<evidence type="ECO:0000256" key="2">
    <source>
        <dbReference type="ARBA" id="ARBA00022692"/>
    </source>
</evidence>
<sequence>MYEAPAGDARRDKDEKKRGECDDSVLPPSLVLVAQCLHGAHILSGEVLSAPLDMEFMWLYSLCQCILSVSAIVVSVRLCMALSGSGAAADAQRGTQGAGPQPGSISRCLRLCLGWVGAVGGAVEVPATVLLNLRSPQCLYTCITMVCFPLLVRQFTMFLLMLLTLDTHLQRHLADRYSKVVTRRRALCVVLLCWVGSVLSSFAQFIGSDIFDTRRRVGTGADTTGLELDGNWTNSLPNLTTSPPPKYNHHRKIIGKYLPYGGFLSKFYVEDMSNFTYAEIHSSHWGVCAPDTILSPEFLVYVHGVTVFMLPVLCLLVIYLDLLCMRPSKNPFSHTDPPKYVSHQVRSVALSLSLLVLLCLPIHIIHALLLFTPSINLPAWAHAVALFLFQLYDLVPQILFTPPRRQAAEERATFPLSVPTAGGRLPAVAQSRRKSVRLALCEAVQAGPWFSAKLSLKAKVCPDV</sequence>
<dbReference type="PROSITE" id="PS50262">
    <property type="entry name" value="G_PROTEIN_RECEP_F1_2"/>
    <property type="match status" value="1"/>
</dbReference>
<keyword evidence="3 6" id="KW-1133">Transmembrane helix</keyword>
<feature type="transmembrane region" description="Helical" evidence="6">
    <location>
        <begin position="143"/>
        <end position="165"/>
    </location>
</feature>
<feature type="compositionally biased region" description="Basic and acidic residues" evidence="5">
    <location>
        <begin position="8"/>
        <end position="21"/>
    </location>
</feature>
<keyword evidence="9" id="KW-1185">Reference proteome</keyword>
<feature type="transmembrane region" description="Helical" evidence="6">
    <location>
        <begin position="300"/>
        <end position="320"/>
    </location>
</feature>
<gene>
    <name evidence="8" type="ORF">PLEPLA_LOCUS37831</name>
</gene>
<feature type="transmembrane region" description="Helical" evidence="6">
    <location>
        <begin position="377"/>
        <end position="395"/>
    </location>
</feature>
<evidence type="ECO:0000256" key="3">
    <source>
        <dbReference type="ARBA" id="ARBA00022989"/>
    </source>
</evidence>
<evidence type="ECO:0000256" key="5">
    <source>
        <dbReference type="SAM" id="MobiDB-lite"/>
    </source>
</evidence>
<comment type="subcellular location">
    <subcellularLocation>
        <location evidence="1">Membrane</location>
    </subcellularLocation>
</comment>
<reference evidence="8" key="1">
    <citation type="submission" date="2020-03" db="EMBL/GenBank/DDBJ databases">
        <authorList>
            <person name="Weist P."/>
        </authorList>
    </citation>
    <scope>NUCLEOTIDE SEQUENCE</scope>
</reference>
<feature type="transmembrane region" description="Helical" evidence="6">
    <location>
        <begin position="348"/>
        <end position="371"/>
    </location>
</feature>
<evidence type="ECO:0000256" key="4">
    <source>
        <dbReference type="ARBA" id="ARBA00023136"/>
    </source>
</evidence>
<evidence type="ECO:0000313" key="9">
    <source>
        <dbReference type="Proteomes" id="UP001153269"/>
    </source>
</evidence>
<evidence type="ECO:0000256" key="6">
    <source>
        <dbReference type="SAM" id="Phobius"/>
    </source>
</evidence>
<feature type="transmembrane region" description="Helical" evidence="6">
    <location>
        <begin position="111"/>
        <end position="131"/>
    </location>
</feature>
<protein>
    <recommendedName>
        <fullName evidence="7">G-protein coupled receptors family 1 profile domain-containing protein</fullName>
    </recommendedName>
</protein>
<dbReference type="Gene3D" id="1.20.1070.10">
    <property type="entry name" value="Rhodopsin 7-helix transmembrane proteins"/>
    <property type="match status" value="1"/>
</dbReference>
<dbReference type="AlphaFoldDB" id="A0A9N7VCK7"/>
<evidence type="ECO:0000313" key="8">
    <source>
        <dbReference type="EMBL" id="CAB1450142.1"/>
    </source>
</evidence>
<feature type="transmembrane region" description="Helical" evidence="6">
    <location>
        <begin position="57"/>
        <end position="76"/>
    </location>
</feature>
<feature type="transmembrane region" description="Helical" evidence="6">
    <location>
        <begin position="186"/>
        <end position="206"/>
    </location>
</feature>
<comment type="caution">
    <text evidence="8">The sequence shown here is derived from an EMBL/GenBank/DDBJ whole genome shotgun (WGS) entry which is preliminary data.</text>
</comment>
<dbReference type="InterPro" id="IPR017452">
    <property type="entry name" value="GPCR_Rhodpsn_7TM"/>
</dbReference>
<name>A0A9N7VCK7_PLEPL</name>
<accession>A0A9N7VCK7</accession>
<proteinExistence type="predicted"/>
<dbReference type="SUPFAM" id="SSF81321">
    <property type="entry name" value="Family A G protein-coupled receptor-like"/>
    <property type="match status" value="1"/>
</dbReference>
<dbReference type="EMBL" id="CADEAL010004043">
    <property type="protein sequence ID" value="CAB1450142.1"/>
    <property type="molecule type" value="Genomic_DNA"/>
</dbReference>